<dbReference type="InterPro" id="IPR019289">
    <property type="entry name" value="Phage_tail_E/E"/>
</dbReference>
<dbReference type="EMBL" id="LR134117">
    <property type="protein sequence ID" value="VDZ51487.1"/>
    <property type="molecule type" value="Genomic_DNA"/>
</dbReference>
<dbReference type="RefSeq" id="WP_004954169.1">
    <property type="nucleotide sequence ID" value="NZ_JBKQGT010000004.1"/>
</dbReference>
<feature type="region of interest" description="Disordered" evidence="1">
    <location>
        <begin position="88"/>
        <end position="107"/>
    </location>
</feature>
<name>A0A447KKA1_SEROD</name>
<dbReference type="KEGG" id="sof:NCTC11214_00228"/>
<dbReference type="Proteomes" id="UP000281391">
    <property type="component" value="Chromosome"/>
</dbReference>
<gene>
    <name evidence="2" type="ORF">NCTC11214_00228</name>
</gene>
<evidence type="ECO:0000313" key="2">
    <source>
        <dbReference type="EMBL" id="VDZ51487.1"/>
    </source>
</evidence>
<organism evidence="2 3">
    <name type="scientific">Serratia odorifera</name>
    <dbReference type="NCBI Taxonomy" id="618"/>
    <lineage>
        <taxon>Bacteria</taxon>
        <taxon>Pseudomonadati</taxon>
        <taxon>Pseudomonadota</taxon>
        <taxon>Gammaproteobacteria</taxon>
        <taxon>Enterobacterales</taxon>
        <taxon>Yersiniaceae</taxon>
        <taxon>Serratia</taxon>
    </lineage>
</organism>
<dbReference type="Pfam" id="PF10109">
    <property type="entry name" value="Phage_TAC_7"/>
    <property type="match status" value="1"/>
</dbReference>
<evidence type="ECO:0000256" key="1">
    <source>
        <dbReference type="SAM" id="MobiDB-lite"/>
    </source>
</evidence>
<proteinExistence type="predicted"/>
<reference evidence="2 3" key="1">
    <citation type="submission" date="2018-12" db="EMBL/GenBank/DDBJ databases">
        <authorList>
            <consortium name="Pathogen Informatics"/>
        </authorList>
    </citation>
    <scope>NUCLEOTIDE SEQUENCE [LARGE SCALE GENOMIC DNA]</scope>
    <source>
        <strain evidence="2 3">NCTC11214</strain>
    </source>
</reference>
<dbReference type="AlphaFoldDB" id="A0A447KKA1"/>
<evidence type="ECO:0000313" key="3">
    <source>
        <dbReference type="Proteomes" id="UP000281391"/>
    </source>
</evidence>
<sequence length="107" mass="11735">MKEFPLSKPIMAHNEKIHVLELQEPTYEQVEQFGIPFSYTDKGEMKLDTRSALAYIPALAGIPRSSAEKMALKDIFMATMTIVGFFTGSETPPPSDADSITPPISGS</sequence>
<protein>
    <recommendedName>
        <fullName evidence="4">Phage tail protein E</fullName>
    </recommendedName>
</protein>
<evidence type="ECO:0008006" key="4">
    <source>
        <dbReference type="Google" id="ProtNLM"/>
    </source>
</evidence>
<accession>A0A447KKA1</accession>